<feature type="compositionally biased region" description="Low complexity" evidence="8">
    <location>
        <begin position="1124"/>
        <end position="1135"/>
    </location>
</feature>
<dbReference type="GO" id="GO:0005737">
    <property type="term" value="C:cytoplasm"/>
    <property type="evidence" value="ECO:0007669"/>
    <property type="project" value="UniProtKB-SubCell"/>
</dbReference>
<dbReference type="SMART" id="SM00404">
    <property type="entry name" value="PTPc_motif"/>
    <property type="match status" value="1"/>
</dbReference>
<keyword evidence="6" id="KW-0904">Protein phosphatase</keyword>
<dbReference type="GO" id="GO:0005634">
    <property type="term" value="C:nucleus"/>
    <property type="evidence" value="ECO:0007669"/>
    <property type="project" value="TreeGrafter"/>
</dbReference>
<feature type="region of interest" description="Disordered" evidence="8">
    <location>
        <begin position="347"/>
        <end position="551"/>
    </location>
</feature>
<dbReference type="GO" id="GO:0004726">
    <property type="term" value="F:non-membrane spanning protein tyrosine phosphatase activity"/>
    <property type="evidence" value="ECO:0007669"/>
    <property type="project" value="InterPro"/>
</dbReference>
<evidence type="ECO:0000256" key="3">
    <source>
        <dbReference type="ARBA" id="ARBA00022490"/>
    </source>
</evidence>
<keyword evidence="11" id="KW-0675">Receptor</keyword>
<feature type="compositionally biased region" description="Polar residues" evidence="8">
    <location>
        <begin position="491"/>
        <end position="501"/>
    </location>
</feature>
<dbReference type="FunFam" id="3.90.190.10:FF:000045">
    <property type="entry name" value="Tyrosine-protein phosphatase non-receptor type 12"/>
    <property type="match status" value="1"/>
</dbReference>
<dbReference type="PANTHER" id="PTHR45983">
    <property type="entry name" value="TYROSINE PHOSPHATSE N18, PUTATIVE-RELATED"/>
    <property type="match status" value="1"/>
</dbReference>
<evidence type="ECO:0000256" key="1">
    <source>
        <dbReference type="ARBA" id="ARBA00004496"/>
    </source>
</evidence>
<dbReference type="Gene3D" id="3.90.190.10">
    <property type="entry name" value="Protein tyrosine phosphatase superfamily"/>
    <property type="match status" value="1"/>
</dbReference>
<evidence type="ECO:0000256" key="4">
    <source>
        <dbReference type="ARBA" id="ARBA00022553"/>
    </source>
</evidence>
<feature type="compositionally biased region" description="Basic and acidic residues" evidence="8">
    <location>
        <begin position="578"/>
        <end position="590"/>
    </location>
</feature>
<dbReference type="PROSITE" id="PS50056">
    <property type="entry name" value="TYR_PHOSPHATASE_2"/>
    <property type="match status" value="1"/>
</dbReference>
<name>A0A6A4VM03_AMPAM</name>
<comment type="similarity">
    <text evidence="7">Belongs to the protein-tyrosine phosphatase family. Non-receptor class 4 subfamily.</text>
</comment>
<dbReference type="PRINTS" id="PR00700">
    <property type="entry name" value="PRTYPHPHTASE"/>
</dbReference>
<keyword evidence="4" id="KW-0597">Phosphoprotein</keyword>
<feature type="domain" description="Tyrosine-protein phosphatase" evidence="9">
    <location>
        <begin position="33"/>
        <end position="304"/>
    </location>
</feature>
<dbReference type="PROSITE" id="PS50055">
    <property type="entry name" value="TYR_PHOSPHATASE_PTP"/>
    <property type="match status" value="1"/>
</dbReference>
<feature type="region of interest" description="Disordered" evidence="8">
    <location>
        <begin position="990"/>
        <end position="1034"/>
    </location>
</feature>
<dbReference type="InterPro" id="IPR003595">
    <property type="entry name" value="Tyr_Pase_cat"/>
</dbReference>
<dbReference type="PROSITE" id="PS00383">
    <property type="entry name" value="TYR_PHOSPHATASE_1"/>
    <property type="match status" value="1"/>
</dbReference>
<feature type="compositionally biased region" description="Polar residues" evidence="8">
    <location>
        <begin position="957"/>
        <end position="966"/>
    </location>
</feature>
<feature type="compositionally biased region" description="Polar residues" evidence="8">
    <location>
        <begin position="1182"/>
        <end position="1195"/>
    </location>
</feature>
<evidence type="ECO:0000256" key="2">
    <source>
        <dbReference type="ARBA" id="ARBA00013064"/>
    </source>
</evidence>
<protein>
    <recommendedName>
        <fullName evidence="2">protein-tyrosine-phosphatase</fullName>
        <ecNumber evidence="2">3.1.3.48</ecNumber>
    </recommendedName>
</protein>
<feature type="region of interest" description="Disordered" evidence="8">
    <location>
        <begin position="1060"/>
        <end position="1195"/>
    </location>
</feature>
<evidence type="ECO:0000259" key="10">
    <source>
        <dbReference type="PROSITE" id="PS50056"/>
    </source>
</evidence>
<dbReference type="Proteomes" id="UP000440578">
    <property type="component" value="Unassembled WGS sequence"/>
</dbReference>
<evidence type="ECO:0000313" key="11">
    <source>
        <dbReference type="EMBL" id="KAF0292390.1"/>
    </source>
</evidence>
<dbReference type="EMBL" id="VIIS01001815">
    <property type="protein sequence ID" value="KAF0292390.1"/>
    <property type="molecule type" value="Genomic_DNA"/>
</dbReference>
<feature type="region of interest" description="Disordered" evidence="8">
    <location>
        <begin position="572"/>
        <end position="592"/>
    </location>
</feature>
<dbReference type="OrthoDB" id="8609993at2759"/>
<feature type="compositionally biased region" description="Pro residues" evidence="8">
    <location>
        <begin position="476"/>
        <end position="485"/>
    </location>
</feature>
<comment type="subcellular location">
    <subcellularLocation>
        <location evidence="1">Cytoplasm</location>
    </subcellularLocation>
</comment>
<sequence length="1195" mass="129322">MKDERVPLKTILQNFINHVENLEAKLKGNDDLYESEFQELKNISDSLKSQKYYACTEGEKSFNRRKNRYKDILPFDVSRVVLSEFPGVAGSDYINANYIRGASGSPAYIASQGPLPHTVADFWRMAVECEVQVIVMACNQTEAGKHKCELYVPEQKDVEQLFGDVGVTLSQSRQICPDFTVKKLTVRYTGSGGTREERLVCQFHYSAWPDHGVPSSVVPLLQMIRMLRDTQASETLPVLVHCSAGCGRTGTICAIDYVWGLLKAGKLTPTFSLFDLVAEMRRQRIAMVQTKDQYMLVHRAVRQLFADQLRVIESHPYANVDSAGKVLAAAAAADSGDYEEICLAVEAPPPVQDPPTPSPPPRHRKSTPRQRCRPPPLPQKRKAPQPEPEPPSAAVRPSADPEYQGSLDRAETGRRAGVGRLRQLFETTESEPAAPRPRLARSKSSAALRYRAPGPSDGRTRTNSVSIPRDRQLVPYTPPSNPPTGPSETTYNRARSPSQSRKVSHAKSPVQVQQLQPDAVKAPAQVPAAAARARSPLQARPPVRARTSPLPGVTVNNVATAPPVVRVVGRTYSPSSRLADRRSSPHDRRPALPIKRSKSLKMPVAPLRTQRLGPAYLALENSPSLHPPPAPAAPVVTPIRTPSNTAALSTPLQPLHVNVTRPSVGPGTSASDSPPRYVNIELLRQYEAELVERSRQLGLNDTLTEDTSPIGPVLAAGPVSPAVGGDSDLVGEGPRYANVLPQSLPPQPPPPAEEPAPTSNYPNCRPEVHQNLSRIESDLQRNPRSGFYDASGESSITSQPPPVSSLGWHARERRNSFRQAVESGDKGRSNNYEPIWVNEGQHSPLTESLEQQRQRQPRGTSTPRGVESANGVPPMPHFSPRSAAADPGRPAVVPVSSYIVQGGGGSDTADSPLLVGNSLFWPDALGWRSEPDGPLSLQPRRDAANNVIAHGDPPNTPGRSTSLSVSENSAFKPYLANKPPSLNYNAAYRKANHDCSPSPGGREPHPDQLVTNNSSDHRPVAPPRKRASGGALSNRLSLSQPQLVGPSHLFVADGALRGVGGPDRRCSGEEVDSDTDSVPPAVPEKTQAAYEVPTPVRDVIQPVRQRHSEPPPPPPPPPLPPALPLEAAGVGAGLPQRPGDRAESTEARPLNRALGRLQASLRSRLGGRTEQQSAPPRGRTSPAAQVNAHSRQAYI</sequence>
<dbReference type="AlphaFoldDB" id="A0A6A4VM03"/>
<dbReference type="InterPro" id="IPR016130">
    <property type="entry name" value="Tyr_Pase_AS"/>
</dbReference>
<dbReference type="InterPro" id="IPR000242">
    <property type="entry name" value="PTP_cat"/>
</dbReference>
<dbReference type="InterPro" id="IPR047170">
    <property type="entry name" value="PTN12/18/22"/>
</dbReference>
<feature type="region of interest" description="Disordered" evidence="8">
    <location>
        <begin position="817"/>
        <end position="836"/>
    </location>
</feature>
<keyword evidence="12" id="KW-1185">Reference proteome</keyword>
<feature type="region of interest" description="Disordered" evidence="8">
    <location>
        <begin position="704"/>
        <end position="810"/>
    </location>
</feature>
<reference evidence="11 12" key="1">
    <citation type="submission" date="2019-07" db="EMBL/GenBank/DDBJ databases">
        <title>Draft genome assembly of a fouling barnacle, Amphibalanus amphitrite (Darwin, 1854): The first reference genome for Thecostraca.</title>
        <authorList>
            <person name="Kim W."/>
        </authorList>
    </citation>
    <scope>NUCLEOTIDE SEQUENCE [LARGE SCALE GENOMIC DNA]</scope>
    <source>
        <strain evidence="11">SNU_AA5</strain>
        <tissue evidence="11">Soma without cirri and trophi</tissue>
    </source>
</reference>
<gene>
    <name evidence="11" type="primary">PTPN12</name>
    <name evidence="11" type="ORF">FJT64_009588</name>
</gene>
<keyword evidence="5" id="KW-0378">Hydrolase</keyword>
<evidence type="ECO:0000256" key="8">
    <source>
        <dbReference type="SAM" id="MobiDB-lite"/>
    </source>
</evidence>
<accession>A0A6A4VM03</accession>
<dbReference type="GO" id="GO:0048666">
    <property type="term" value="P:neuron development"/>
    <property type="evidence" value="ECO:0007669"/>
    <property type="project" value="UniProtKB-ARBA"/>
</dbReference>
<evidence type="ECO:0000313" key="12">
    <source>
        <dbReference type="Proteomes" id="UP000440578"/>
    </source>
</evidence>
<dbReference type="Pfam" id="PF00102">
    <property type="entry name" value="Y_phosphatase"/>
    <property type="match status" value="1"/>
</dbReference>
<comment type="caution">
    <text evidence="11">The sequence shown here is derived from an EMBL/GenBank/DDBJ whole genome shotgun (WGS) entry which is preliminary data.</text>
</comment>
<feature type="compositionally biased region" description="Basic residues" evidence="8">
    <location>
        <begin position="361"/>
        <end position="372"/>
    </location>
</feature>
<feature type="compositionally biased region" description="Pro residues" evidence="8">
    <location>
        <begin position="743"/>
        <end position="754"/>
    </location>
</feature>
<dbReference type="SUPFAM" id="SSF52799">
    <property type="entry name" value="(Phosphotyrosine protein) phosphatases II"/>
    <property type="match status" value="1"/>
</dbReference>
<evidence type="ECO:0000259" key="9">
    <source>
        <dbReference type="PROSITE" id="PS50055"/>
    </source>
</evidence>
<dbReference type="PANTHER" id="PTHR45983:SF2">
    <property type="entry name" value="PROTEIN-TYROSINE-PHOSPHATASE"/>
    <property type="match status" value="1"/>
</dbReference>
<evidence type="ECO:0000256" key="7">
    <source>
        <dbReference type="ARBA" id="ARBA00034734"/>
    </source>
</evidence>
<feature type="compositionally biased region" description="Pro residues" evidence="8">
    <location>
        <begin position="347"/>
        <end position="360"/>
    </location>
</feature>
<dbReference type="SMART" id="SM00194">
    <property type="entry name" value="PTPc"/>
    <property type="match status" value="1"/>
</dbReference>
<feature type="compositionally biased region" description="Low complexity" evidence="8">
    <location>
        <begin position="516"/>
        <end position="542"/>
    </location>
</feature>
<feature type="region of interest" description="Disordered" evidence="8">
    <location>
        <begin position="946"/>
        <end position="966"/>
    </location>
</feature>
<feature type="domain" description="Tyrosine specific protein phosphatases" evidence="10">
    <location>
        <begin position="218"/>
        <end position="295"/>
    </location>
</feature>
<feature type="compositionally biased region" description="Pro residues" evidence="8">
    <location>
        <begin position="1110"/>
        <end position="1123"/>
    </location>
</feature>
<proteinExistence type="inferred from homology"/>
<evidence type="ECO:0000256" key="5">
    <source>
        <dbReference type="ARBA" id="ARBA00022801"/>
    </source>
</evidence>
<evidence type="ECO:0000256" key="6">
    <source>
        <dbReference type="ARBA" id="ARBA00022912"/>
    </source>
</evidence>
<dbReference type="InterPro" id="IPR029021">
    <property type="entry name" value="Prot-tyrosine_phosphatase-like"/>
</dbReference>
<feature type="region of interest" description="Disordered" evidence="8">
    <location>
        <begin position="846"/>
        <end position="889"/>
    </location>
</feature>
<dbReference type="InterPro" id="IPR000387">
    <property type="entry name" value="Tyr_Pase_dom"/>
</dbReference>
<organism evidence="11 12">
    <name type="scientific">Amphibalanus amphitrite</name>
    <name type="common">Striped barnacle</name>
    <name type="synonym">Balanus amphitrite</name>
    <dbReference type="NCBI Taxonomy" id="1232801"/>
    <lineage>
        <taxon>Eukaryota</taxon>
        <taxon>Metazoa</taxon>
        <taxon>Ecdysozoa</taxon>
        <taxon>Arthropoda</taxon>
        <taxon>Crustacea</taxon>
        <taxon>Multicrustacea</taxon>
        <taxon>Cirripedia</taxon>
        <taxon>Thoracica</taxon>
        <taxon>Thoracicalcarea</taxon>
        <taxon>Balanomorpha</taxon>
        <taxon>Balanoidea</taxon>
        <taxon>Balanidae</taxon>
        <taxon>Amphibalaninae</taxon>
        <taxon>Amphibalanus</taxon>
    </lineage>
</organism>
<dbReference type="EC" id="3.1.3.48" evidence="2"/>
<keyword evidence="3" id="KW-0963">Cytoplasm</keyword>